<reference evidence="2 3" key="1">
    <citation type="journal article" date="2019" name="Genome Biol. Evol.">
        <title>Insights into the evolution of the New World diploid cottons (Gossypium, subgenus Houzingenia) based on genome sequencing.</title>
        <authorList>
            <person name="Grover C.E."/>
            <person name="Arick M.A. 2nd"/>
            <person name="Thrash A."/>
            <person name="Conover J.L."/>
            <person name="Sanders W.S."/>
            <person name="Peterson D.G."/>
            <person name="Frelichowski J.E."/>
            <person name="Scheffler J.A."/>
            <person name="Scheffler B.E."/>
            <person name="Wendel J.F."/>
        </authorList>
    </citation>
    <scope>NUCLEOTIDE SEQUENCE [LARGE SCALE GENOMIC DNA]</scope>
    <source>
        <strain evidence="2">5</strain>
        <tissue evidence="2">Leaf</tissue>
    </source>
</reference>
<comment type="caution">
    <text evidence="2">The sequence shown here is derived from an EMBL/GenBank/DDBJ whole genome shotgun (WGS) entry which is preliminary data.</text>
</comment>
<dbReference type="AlphaFoldDB" id="A0A7J9CH80"/>
<organism evidence="2 3">
    <name type="scientific">Gossypium gossypioides</name>
    <name type="common">Mexican cotton</name>
    <name type="synonym">Selera gossypioides</name>
    <dbReference type="NCBI Taxonomy" id="34282"/>
    <lineage>
        <taxon>Eukaryota</taxon>
        <taxon>Viridiplantae</taxon>
        <taxon>Streptophyta</taxon>
        <taxon>Embryophyta</taxon>
        <taxon>Tracheophyta</taxon>
        <taxon>Spermatophyta</taxon>
        <taxon>Magnoliopsida</taxon>
        <taxon>eudicotyledons</taxon>
        <taxon>Gunneridae</taxon>
        <taxon>Pentapetalae</taxon>
        <taxon>rosids</taxon>
        <taxon>malvids</taxon>
        <taxon>Malvales</taxon>
        <taxon>Malvaceae</taxon>
        <taxon>Malvoideae</taxon>
        <taxon>Gossypium</taxon>
    </lineage>
</organism>
<proteinExistence type="predicted"/>
<evidence type="ECO:0000313" key="2">
    <source>
        <dbReference type="EMBL" id="MBA0747664.1"/>
    </source>
</evidence>
<accession>A0A7J9CH80</accession>
<sequence>MAPSMSTLMVVLVAVCALMGSAIAADAPAPSPTSGAGSISPSFVSPNNRCRIFPIVDIILDVSGSTVWS</sequence>
<gene>
    <name evidence="2" type="ORF">Gogos_004561</name>
</gene>
<dbReference type="Proteomes" id="UP000593579">
    <property type="component" value="Unassembled WGS sequence"/>
</dbReference>
<feature type="chain" id="PRO_5029896560" evidence="1">
    <location>
        <begin position="25"/>
        <end position="69"/>
    </location>
</feature>
<keyword evidence="3" id="KW-1185">Reference proteome</keyword>
<dbReference type="EMBL" id="JABEZY010000010">
    <property type="protein sequence ID" value="MBA0747664.1"/>
    <property type="molecule type" value="Genomic_DNA"/>
</dbReference>
<feature type="signal peptide" evidence="1">
    <location>
        <begin position="1"/>
        <end position="24"/>
    </location>
</feature>
<protein>
    <submittedName>
        <fullName evidence="2">Uncharacterized protein</fullName>
    </submittedName>
</protein>
<evidence type="ECO:0000313" key="3">
    <source>
        <dbReference type="Proteomes" id="UP000593579"/>
    </source>
</evidence>
<evidence type="ECO:0000256" key="1">
    <source>
        <dbReference type="SAM" id="SignalP"/>
    </source>
</evidence>
<name>A0A7J9CH80_GOSGO</name>
<keyword evidence="1" id="KW-0732">Signal</keyword>